<comment type="caution">
    <text evidence="3">The sequence shown here is derived from an EMBL/GenBank/DDBJ whole genome shotgun (WGS) entry which is preliminary data.</text>
</comment>
<dbReference type="Pfam" id="PF04380">
    <property type="entry name" value="BMFP"/>
    <property type="match status" value="1"/>
</dbReference>
<sequence>MVQSSNRILDEFARFMTDAAGVAKGVRSEVETVVRTQAEKVLRDLDVVQREEFEAVKAMATKAREENEALKSRIAALESAAGIETPAAAPKKAAPRKTTARKPASTRKSPAAKTKE</sequence>
<dbReference type="InterPro" id="IPR007475">
    <property type="entry name" value="UbiK"/>
</dbReference>
<gene>
    <name evidence="3" type="ORF">MUB46_08820</name>
</gene>
<organism evidence="3 4">
    <name type="scientific">Microbaculum marinisediminis</name>
    <dbReference type="NCBI Taxonomy" id="2931392"/>
    <lineage>
        <taxon>Bacteria</taxon>
        <taxon>Pseudomonadati</taxon>
        <taxon>Pseudomonadota</taxon>
        <taxon>Alphaproteobacteria</taxon>
        <taxon>Hyphomicrobiales</taxon>
        <taxon>Tepidamorphaceae</taxon>
        <taxon>Microbaculum</taxon>
    </lineage>
</organism>
<dbReference type="Proteomes" id="UP001320898">
    <property type="component" value="Unassembled WGS sequence"/>
</dbReference>
<evidence type="ECO:0000256" key="1">
    <source>
        <dbReference type="SAM" id="Coils"/>
    </source>
</evidence>
<evidence type="ECO:0000313" key="4">
    <source>
        <dbReference type="Proteomes" id="UP001320898"/>
    </source>
</evidence>
<proteinExistence type="predicted"/>
<reference evidence="3 4" key="1">
    <citation type="submission" date="2022-04" db="EMBL/GenBank/DDBJ databases">
        <authorList>
            <person name="Ye Y.-Q."/>
            <person name="Du Z.-J."/>
        </authorList>
    </citation>
    <scope>NUCLEOTIDE SEQUENCE [LARGE SCALE GENOMIC DNA]</scope>
    <source>
        <strain evidence="3 4">A6E488</strain>
    </source>
</reference>
<dbReference type="AlphaFoldDB" id="A0AAW5QZV8"/>
<feature type="region of interest" description="Disordered" evidence="2">
    <location>
        <begin position="80"/>
        <end position="116"/>
    </location>
</feature>
<evidence type="ECO:0000256" key="2">
    <source>
        <dbReference type="SAM" id="MobiDB-lite"/>
    </source>
</evidence>
<protein>
    <submittedName>
        <fullName evidence="3">Accessory factor UbiK family protein</fullName>
    </submittedName>
</protein>
<keyword evidence="4" id="KW-1185">Reference proteome</keyword>
<dbReference type="EMBL" id="JALIDZ010000003">
    <property type="protein sequence ID" value="MCT8971953.1"/>
    <property type="molecule type" value="Genomic_DNA"/>
</dbReference>
<keyword evidence="1" id="KW-0175">Coiled coil</keyword>
<feature type="coiled-coil region" evidence="1">
    <location>
        <begin position="53"/>
        <end position="80"/>
    </location>
</feature>
<name>A0AAW5QZV8_9HYPH</name>
<accession>A0AAW5QZV8</accession>
<dbReference type="RefSeq" id="WP_261615556.1">
    <property type="nucleotide sequence ID" value="NZ_JALIDZ010000003.1"/>
</dbReference>
<evidence type="ECO:0000313" key="3">
    <source>
        <dbReference type="EMBL" id="MCT8971953.1"/>
    </source>
</evidence>